<protein>
    <submittedName>
        <fullName evidence="2">YggT family protein</fullName>
    </submittedName>
</protein>
<feature type="transmembrane region" description="Helical" evidence="1">
    <location>
        <begin position="7"/>
        <end position="29"/>
    </location>
</feature>
<evidence type="ECO:0000313" key="3">
    <source>
        <dbReference type="Proteomes" id="UP000595362"/>
    </source>
</evidence>
<organism evidence="2 3">
    <name type="scientific">Micavibrio aeruginosavorus</name>
    <dbReference type="NCBI Taxonomy" id="349221"/>
    <lineage>
        <taxon>Bacteria</taxon>
        <taxon>Pseudomonadati</taxon>
        <taxon>Bdellovibrionota</taxon>
        <taxon>Bdellovibrionia</taxon>
        <taxon>Bdellovibrionales</taxon>
        <taxon>Pseudobdellovibrionaceae</taxon>
        <taxon>Micavibrio</taxon>
    </lineage>
</organism>
<dbReference type="AlphaFoldDB" id="A0A7T5R1Y7"/>
<name>A0A7T5R1Y7_9BACT</name>
<dbReference type="GO" id="GO:0016020">
    <property type="term" value="C:membrane"/>
    <property type="evidence" value="ECO:0007669"/>
    <property type="project" value="InterPro"/>
</dbReference>
<evidence type="ECO:0000256" key="1">
    <source>
        <dbReference type="SAM" id="Phobius"/>
    </source>
</evidence>
<keyword evidence="1" id="KW-0472">Membrane</keyword>
<accession>A0A7T5R1Y7</accession>
<keyword evidence="1" id="KW-0812">Transmembrane</keyword>
<dbReference type="Proteomes" id="UP000595362">
    <property type="component" value="Chromosome"/>
</dbReference>
<sequence>MSFIGQLLHFALQVYFYIIIAGVIISWLIHFDVLNAKNPQAQNLINLLNRATEPVYKPLRKYIPAIGGIDITPIIVIFGIVMLQELVIRLFIINPYRFM</sequence>
<reference evidence="2 3" key="1">
    <citation type="submission" date="2020-07" db="EMBL/GenBank/DDBJ databases">
        <title>Huge and variable diversity of episymbiotic CPR bacteria and DPANN archaea in groundwater ecosystems.</title>
        <authorList>
            <person name="He C.Y."/>
            <person name="Keren R."/>
            <person name="Whittaker M."/>
            <person name="Farag I.F."/>
            <person name="Doudna J."/>
            <person name="Cate J.H.D."/>
            <person name="Banfield J.F."/>
        </authorList>
    </citation>
    <scope>NUCLEOTIDE SEQUENCE [LARGE SCALE GENOMIC DNA]</scope>
    <source>
        <strain evidence="2">NC_groundwater_70_Ag_B-0.1um_54_66</strain>
    </source>
</reference>
<evidence type="ECO:0000313" key="2">
    <source>
        <dbReference type="EMBL" id="QQG35997.1"/>
    </source>
</evidence>
<gene>
    <name evidence="2" type="ORF">HYS17_10925</name>
</gene>
<proteinExistence type="predicted"/>
<keyword evidence="1" id="KW-1133">Transmembrane helix</keyword>
<dbReference type="Pfam" id="PF02325">
    <property type="entry name" value="CCB3_YggT"/>
    <property type="match status" value="1"/>
</dbReference>
<feature type="transmembrane region" description="Helical" evidence="1">
    <location>
        <begin position="71"/>
        <end position="92"/>
    </location>
</feature>
<dbReference type="InterPro" id="IPR003425">
    <property type="entry name" value="CCB3/YggT"/>
</dbReference>
<dbReference type="EMBL" id="CP066681">
    <property type="protein sequence ID" value="QQG35997.1"/>
    <property type="molecule type" value="Genomic_DNA"/>
</dbReference>